<feature type="transmembrane region" description="Helical" evidence="1">
    <location>
        <begin position="13"/>
        <end position="33"/>
    </location>
</feature>
<evidence type="ECO:0000256" key="1">
    <source>
        <dbReference type="SAM" id="Phobius"/>
    </source>
</evidence>
<sequence>MLVRFRLFLFVPFPWRAFLSVLSSPILFFQVLLSSWHLIRLRCFCFISLSL</sequence>
<reference evidence="2" key="2">
    <citation type="submission" date="2020-05" db="UniProtKB">
        <authorList>
            <consortium name="EnsemblMetazoa"/>
        </authorList>
    </citation>
    <scope>IDENTIFICATION</scope>
    <source>
        <strain evidence="2">MINIMUS1</strain>
    </source>
</reference>
<dbReference type="Proteomes" id="UP000075920">
    <property type="component" value="Unassembled WGS sequence"/>
</dbReference>
<keyword evidence="1" id="KW-1133">Transmembrane helix</keyword>
<evidence type="ECO:0000313" key="3">
    <source>
        <dbReference type="Proteomes" id="UP000075920"/>
    </source>
</evidence>
<keyword evidence="3" id="KW-1185">Reference proteome</keyword>
<keyword evidence="1" id="KW-0812">Transmembrane</keyword>
<dbReference type="VEuPathDB" id="VectorBase:AMIN014299"/>
<organism evidence="2 3">
    <name type="scientific">Anopheles minimus</name>
    <dbReference type="NCBI Taxonomy" id="112268"/>
    <lineage>
        <taxon>Eukaryota</taxon>
        <taxon>Metazoa</taxon>
        <taxon>Ecdysozoa</taxon>
        <taxon>Arthropoda</taxon>
        <taxon>Hexapoda</taxon>
        <taxon>Insecta</taxon>
        <taxon>Pterygota</taxon>
        <taxon>Neoptera</taxon>
        <taxon>Endopterygota</taxon>
        <taxon>Diptera</taxon>
        <taxon>Nematocera</taxon>
        <taxon>Culicoidea</taxon>
        <taxon>Culicidae</taxon>
        <taxon>Anophelinae</taxon>
        <taxon>Anopheles</taxon>
    </lineage>
</organism>
<accession>A0A182WNL3</accession>
<reference evidence="3" key="1">
    <citation type="submission" date="2013-03" db="EMBL/GenBank/DDBJ databases">
        <title>The Genome Sequence of Anopheles minimus MINIMUS1.</title>
        <authorList>
            <consortium name="The Broad Institute Genomics Platform"/>
            <person name="Neafsey D.E."/>
            <person name="Walton C."/>
            <person name="Walker B."/>
            <person name="Young S.K."/>
            <person name="Zeng Q."/>
            <person name="Gargeya S."/>
            <person name="Fitzgerald M."/>
            <person name="Haas B."/>
            <person name="Abouelleil A."/>
            <person name="Allen A.W."/>
            <person name="Alvarado L."/>
            <person name="Arachchi H.M."/>
            <person name="Berlin A.M."/>
            <person name="Chapman S.B."/>
            <person name="Gainer-Dewar J."/>
            <person name="Goldberg J."/>
            <person name="Griggs A."/>
            <person name="Gujja S."/>
            <person name="Hansen M."/>
            <person name="Howarth C."/>
            <person name="Imamovic A."/>
            <person name="Ireland A."/>
            <person name="Larimer J."/>
            <person name="McCowan C."/>
            <person name="Murphy C."/>
            <person name="Pearson M."/>
            <person name="Poon T.W."/>
            <person name="Priest M."/>
            <person name="Roberts A."/>
            <person name="Saif S."/>
            <person name="Shea T."/>
            <person name="Sisk P."/>
            <person name="Sykes S."/>
            <person name="Wortman J."/>
            <person name="Nusbaum C."/>
            <person name="Birren B."/>
        </authorList>
    </citation>
    <scope>NUCLEOTIDE SEQUENCE [LARGE SCALE GENOMIC DNA]</scope>
    <source>
        <strain evidence="3">MINIMUS1</strain>
    </source>
</reference>
<dbReference type="AlphaFoldDB" id="A0A182WNL3"/>
<evidence type="ECO:0000313" key="2">
    <source>
        <dbReference type="EnsemblMetazoa" id="AMIN014299-PA"/>
    </source>
</evidence>
<protein>
    <submittedName>
        <fullName evidence="2">Uncharacterized protein</fullName>
    </submittedName>
</protein>
<dbReference type="EnsemblMetazoa" id="AMIN014299-RA">
    <property type="protein sequence ID" value="AMIN014299-PA"/>
    <property type="gene ID" value="AMIN014299"/>
</dbReference>
<name>A0A182WNL3_9DIPT</name>
<proteinExistence type="predicted"/>
<keyword evidence="1" id="KW-0472">Membrane</keyword>